<keyword evidence="3" id="KW-1185">Reference proteome</keyword>
<feature type="region of interest" description="Disordered" evidence="1">
    <location>
        <begin position="538"/>
        <end position="561"/>
    </location>
</feature>
<feature type="compositionally biased region" description="Polar residues" evidence="1">
    <location>
        <begin position="2029"/>
        <end position="2040"/>
    </location>
</feature>
<feature type="compositionally biased region" description="Polar residues" evidence="1">
    <location>
        <begin position="1806"/>
        <end position="1827"/>
    </location>
</feature>
<organism evidence="2 3">
    <name type="scientific">Seminavis robusta</name>
    <dbReference type="NCBI Taxonomy" id="568900"/>
    <lineage>
        <taxon>Eukaryota</taxon>
        <taxon>Sar</taxon>
        <taxon>Stramenopiles</taxon>
        <taxon>Ochrophyta</taxon>
        <taxon>Bacillariophyta</taxon>
        <taxon>Bacillariophyceae</taxon>
        <taxon>Bacillariophycidae</taxon>
        <taxon>Naviculales</taxon>
        <taxon>Naviculaceae</taxon>
        <taxon>Seminavis</taxon>
    </lineage>
</organism>
<feature type="compositionally biased region" description="Polar residues" evidence="1">
    <location>
        <begin position="543"/>
        <end position="555"/>
    </location>
</feature>
<feature type="region of interest" description="Disordered" evidence="1">
    <location>
        <begin position="1661"/>
        <end position="1689"/>
    </location>
</feature>
<feature type="compositionally biased region" description="Low complexity" evidence="1">
    <location>
        <begin position="1009"/>
        <end position="1022"/>
    </location>
</feature>
<protein>
    <submittedName>
        <fullName evidence="2">Uncharacterized protein</fullName>
    </submittedName>
</protein>
<feature type="compositionally biased region" description="Low complexity" evidence="1">
    <location>
        <begin position="243"/>
        <end position="262"/>
    </location>
</feature>
<feature type="compositionally biased region" description="Low complexity" evidence="1">
    <location>
        <begin position="1950"/>
        <end position="1985"/>
    </location>
</feature>
<feature type="compositionally biased region" description="Basic and acidic residues" evidence="1">
    <location>
        <begin position="906"/>
        <end position="915"/>
    </location>
</feature>
<feature type="compositionally biased region" description="Basic residues" evidence="1">
    <location>
        <begin position="1045"/>
        <end position="1054"/>
    </location>
</feature>
<feature type="region of interest" description="Disordered" evidence="1">
    <location>
        <begin position="706"/>
        <end position="728"/>
    </location>
</feature>
<name>A0A9N8ESI2_9STRA</name>
<feature type="compositionally biased region" description="Low complexity" evidence="1">
    <location>
        <begin position="199"/>
        <end position="213"/>
    </location>
</feature>
<feature type="compositionally biased region" description="Polar residues" evidence="1">
    <location>
        <begin position="1669"/>
        <end position="1689"/>
    </location>
</feature>
<feature type="compositionally biased region" description="Basic and acidic residues" evidence="1">
    <location>
        <begin position="1112"/>
        <end position="1124"/>
    </location>
</feature>
<reference evidence="2" key="1">
    <citation type="submission" date="2020-06" db="EMBL/GenBank/DDBJ databases">
        <authorList>
            <consortium name="Plant Systems Biology data submission"/>
        </authorList>
    </citation>
    <scope>NUCLEOTIDE SEQUENCE</scope>
    <source>
        <strain evidence="2">D6</strain>
    </source>
</reference>
<feature type="region of interest" description="Disordered" evidence="1">
    <location>
        <begin position="777"/>
        <end position="970"/>
    </location>
</feature>
<dbReference type="OrthoDB" id="41729at2759"/>
<feature type="compositionally biased region" description="Low complexity" evidence="1">
    <location>
        <begin position="474"/>
        <end position="490"/>
    </location>
</feature>
<sequence>MTTSSTSKRIRSRRCICDDARQCQGMSLAFQMLHDPRGGFVDVPPACSSPPEYEYLHRQYLLRRAYLRHLQPRLLLRTTTTSTSSNHSDDSDEEFVALHHFHPKVVRKVFAETATGRGRSLHKYQVPLTLTPREIQKLRLTLESVSSEKDRVTNVNGQPQDEFFFVPHYPMADAYEDLKQLSRAERSPHDISTDVYQNAKKAAQAQKEQQQLQKQKEKELRRKKKAESKKKGKKTSPKKNREPNNQQQRQQPQHQNQPRNEPAIAMPQPQEPKTASDSSQGTHSSSNINNNWRKQPIAGHSASESAFAAADNHNNIRRPDGFDLTAVTTLDSNAAVAGSSRIALDVSDRAVAGSFKKESTKPAEAVDNNNNKRHYLTTDLVLSGHSDEAIDGSNLILSGHSGEAVAGSTTNISMVLSGHSDAATAGCPMVDASEVSFAIEDLRRRRRSSATTNNNNNSMDISNTTVVSGKPRKSSFSLHGNNNNNSNNSDLGASDSAVVLYGMSASSLQVTDPAFMHASATGSSFHASDVTQRASGGKRINNMDVSDSTIPTSNVAGARRSKFNSSQDVNWGWGSTLSAAQIAEDIPMEVPEEEEPTEVPEEEEEPTTTQPTSTQLPVVSSDERPPLPTKRAKSLVHAQVAMEMPQETLPRRKSDFVQASPMPDDMMGGRSHMVIVTKDSPPMKRKSMMRDSIRSELVATIPESSVLMPPTTTNNPSVAHSDKDEMDVSASDMRFTSSPMATSRKMRDMSPSTPKRVLSVRNIQMSDELEELAKLDSMKKLEDDSSKWEESESKRMSKSDGDVLVRRATMDTMGQSSRQNKEFSRRRSAPLRSNSDSSGVKEMSSCAQDGKVRRFHSAPRRTRSGSHHHGQRRMPSRTRSSDSVRRMPLRTRSSDGGAKRMPPRTRSSDSVEFPRLRRWSYLSSSRSKSDDSRRRRSDSSVFSSWGSEGSKTMMSDMSGKSKLGATRRIDNTKRAMQQYCDFQRSETTIGSHDCDARVPRRLRDKPSRTRSTSPARPRSESPCSPLRRGRRTAIVATNGDELFKARTKRMPRRTKSVDSSMDASFSSLVAMRQVVGKRVSDPSPTRSRSKSPPPLMRANTAVQNRSGTRFGASDDGKKTSDPTMKRSLSPGPALRRAQTVDTIHGTRSRHKSRALATLQEKKVVSLSPRRSPSRTKSELSPTVRRGNRQIKRIDSSLRAMKQFVHDNGTASDFTRTRSRNRLHKTRSMSPKRCRSSAPEYRVSPTLGGSTADMDMSSSDAVGHDSEENAGISMPEMNASSPAALGDKALRVRCTGRSGSCPAQAMQIATTRTAEAINPDSIGSSTKHSSVSSDGAASAHSRSDSSAGEDARPSVVAEIGELHKQTSVKLQDLHEETINDAETGQLRKQPSVRLEDLQQGNSNDAKSASEAQPVDASFRIDDLNAATADGHQSMNLDALKPDYANGIIPAGFNFSFPRMARQDRKKEVDWESLGFCSTSTLQVALDDEKSPMSFGLPRRLVAKKFRQQLLSEVVVTAHRRQSIVAKRTKEESAKRRDSEIILKEIVQAVKKVDPVSEEDEEPNLGYLPGSLLQGGRAGNLDFDDDEPTYLPGALLQTRAGKADDEGPSYLPGALTKVDKAGKLNEGASRQISLQQFINRGSSHGSLEQGSAHVSLSIEQVFTGGKDTKPSQRSSSETKLPKSAQNSSMSLTLSRVFEESEEITAKAASKDAGCELDESGCMEREKLRTVFPFRNIKEKKRDSPHSSGGETKAPHVAQDQKTTRPEQHVPNSPRSIPLQHVAQDQKTTRLVEQHAPNSLKAVPLPPVSQDQKTTRPEQQVVHSSQSTLLPNIREGDTEANGDLGAVLGAEKLAAPKNSEAAAPKKSEAAAPKKSEAAAPKKSEAASVQDVPPPLMPITAKQPPRQSPVEENVLLPQSEETSRSEQKAGAMRMSSTRFNPPDSFDHYSTTTCASSSHAVVAELASESSSSSMSTWSKSGSNGGSKASAPDSPFKEFHLSFPPAQATASRTLPTPELCMSPRPPNKPRARSMFPTTNGTCTQTNLDQKIGAMDAPVSMREIKFTPLFDYNEKASTAVQRPHQKQIQPRT</sequence>
<feature type="compositionally biased region" description="Low complexity" evidence="1">
    <location>
        <begin position="1251"/>
        <end position="1260"/>
    </location>
</feature>
<feature type="compositionally biased region" description="Low complexity" evidence="1">
    <location>
        <begin position="449"/>
        <end position="465"/>
    </location>
</feature>
<feature type="compositionally biased region" description="Basic and acidic residues" evidence="1">
    <location>
        <begin position="1860"/>
        <end position="1881"/>
    </location>
</feature>
<feature type="compositionally biased region" description="Basic residues" evidence="1">
    <location>
        <begin position="221"/>
        <end position="238"/>
    </location>
</feature>
<dbReference type="Proteomes" id="UP001153069">
    <property type="component" value="Unassembled WGS sequence"/>
</dbReference>
<feature type="compositionally biased region" description="Acidic residues" evidence="1">
    <location>
        <begin position="586"/>
        <end position="606"/>
    </location>
</feature>
<feature type="compositionally biased region" description="Polar residues" evidence="1">
    <location>
        <begin position="1320"/>
        <end position="1330"/>
    </location>
</feature>
<evidence type="ECO:0000256" key="1">
    <source>
        <dbReference type="SAM" id="MobiDB-lite"/>
    </source>
</evidence>
<feature type="region of interest" description="Disordered" evidence="1">
    <location>
        <begin position="1221"/>
        <end position="1280"/>
    </location>
</feature>
<feature type="compositionally biased region" description="Low complexity" evidence="1">
    <location>
        <begin position="939"/>
        <end position="950"/>
    </location>
</feature>
<gene>
    <name evidence="2" type="ORF">SEMRO_1830_G300290.1</name>
</gene>
<feature type="region of interest" description="Disordered" evidence="1">
    <location>
        <begin position="984"/>
        <end position="1061"/>
    </location>
</feature>
<evidence type="ECO:0000313" key="2">
    <source>
        <dbReference type="EMBL" id="CAB9526446.1"/>
    </source>
</evidence>
<feature type="compositionally biased region" description="Polar residues" evidence="1">
    <location>
        <begin position="271"/>
        <end position="293"/>
    </location>
</feature>
<feature type="region of interest" description="Disordered" evidence="1">
    <location>
        <begin position="198"/>
        <end position="294"/>
    </location>
</feature>
<evidence type="ECO:0000313" key="3">
    <source>
        <dbReference type="Proteomes" id="UP001153069"/>
    </source>
</evidence>
<feature type="compositionally biased region" description="Basic and acidic residues" evidence="1">
    <location>
        <begin position="777"/>
        <end position="809"/>
    </location>
</feature>
<feature type="compositionally biased region" description="Basic residues" evidence="1">
    <location>
        <begin position="1221"/>
        <end position="1234"/>
    </location>
</feature>
<accession>A0A9N8ESI2</accession>
<feature type="region of interest" description="Disordered" evidence="1">
    <location>
        <begin position="1075"/>
        <end position="1185"/>
    </location>
</feature>
<feature type="region of interest" description="Disordered" evidence="1">
    <location>
        <begin position="1313"/>
        <end position="1352"/>
    </location>
</feature>
<proteinExistence type="predicted"/>
<feature type="region of interest" description="Disordered" evidence="1">
    <location>
        <begin position="586"/>
        <end position="629"/>
    </location>
</feature>
<feature type="region of interest" description="Disordered" evidence="1">
    <location>
        <begin position="446"/>
        <end position="490"/>
    </location>
</feature>
<feature type="compositionally biased region" description="Low complexity" evidence="1">
    <location>
        <begin position="1331"/>
        <end position="1347"/>
    </location>
</feature>
<feature type="compositionally biased region" description="Basic residues" evidence="1">
    <location>
        <begin position="853"/>
        <end position="876"/>
    </location>
</feature>
<feature type="region of interest" description="Disordered" evidence="1">
    <location>
        <begin position="1730"/>
        <end position="2040"/>
    </location>
</feature>
<comment type="caution">
    <text evidence="2">The sequence shown here is derived from an EMBL/GenBank/DDBJ whole genome shotgun (WGS) entry which is preliminary data.</text>
</comment>
<dbReference type="EMBL" id="CAICTM010001828">
    <property type="protein sequence ID" value="CAB9526446.1"/>
    <property type="molecule type" value="Genomic_DNA"/>
</dbReference>
<feature type="compositionally biased region" description="Basic and acidic residues" evidence="1">
    <location>
        <begin position="1733"/>
        <end position="1742"/>
    </location>
</feature>